<dbReference type="PROSITE" id="PS50977">
    <property type="entry name" value="HTH_TETR_2"/>
    <property type="match status" value="1"/>
</dbReference>
<dbReference type="InterPro" id="IPR041583">
    <property type="entry name" value="TetR_C_31"/>
</dbReference>
<evidence type="ECO:0000313" key="4">
    <source>
        <dbReference type="EMBL" id="TQL76615.1"/>
    </source>
</evidence>
<protein>
    <submittedName>
        <fullName evidence="4">TetR family transcriptional regulator</fullName>
    </submittedName>
</protein>
<dbReference type="RefSeq" id="WP_170183244.1">
    <property type="nucleotide sequence ID" value="NZ_JBHTGS010000001.1"/>
</dbReference>
<dbReference type="Pfam" id="PF17940">
    <property type="entry name" value="TetR_C_31"/>
    <property type="match status" value="1"/>
</dbReference>
<name>A0A543AVK9_9ACTN</name>
<gene>
    <name evidence="4" type="ORF">FB566_2148</name>
</gene>
<evidence type="ECO:0000313" key="5">
    <source>
        <dbReference type="Proteomes" id="UP000317043"/>
    </source>
</evidence>
<dbReference type="InterPro" id="IPR009057">
    <property type="entry name" value="Homeodomain-like_sf"/>
</dbReference>
<dbReference type="Proteomes" id="UP000317043">
    <property type="component" value="Unassembled WGS sequence"/>
</dbReference>
<dbReference type="InterPro" id="IPR001647">
    <property type="entry name" value="HTH_TetR"/>
</dbReference>
<dbReference type="Gene3D" id="1.10.357.10">
    <property type="entry name" value="Tetracycline Repressor, domain 2"/>
    <property type="match status" value="1"/>
</dbReference>
<dbReference type="AlphaFoldDB" id="A0A543AVK9"/>
<accession>A0A543AVK9</accession>
<dbReference type="SUPFAM" id="SSF46689">
    <property type="entry name" value="Homeodomain-like"/>
    <property type="match status" value="1"/>
</dbReference>
<reference evidence="4 5" key="1">
    <citation type="submission" date="2019-06" db="EMBL/GenBank/DDBJ databases">
        <title>Sequencing the genomes of 1000 actinobacteria strains.</title>
        <authorList>
            <person name="Klenk H.-P."/>
        </authorList>
    </citation>
    <scope>NUCLEOTIDE SEQUENCE [LARGE SCALE GENOMIC DNA]</scope>
    <source>
        <strain evidence="4 5">DSM 45928</strain>
    </source>
</reference>
<keyword evidence="1 2" id="KW-0238">DNA-binding</keyword>
<feature type="DNA-binding region" description="H-T-H motif" evidence="2">
    <location>
        <begin position="24"/>
        <end position="43"/>
    </location>
</feature>
<organism evidence="4 5">
    <name type="scientific">Stackebrandtia endophytica</name>
    <dbReference type="NCBI Taxonomy" id="1496996"/>
    <lineage>
        <taxon>Bacteria</taxon>
        <taxon>Bacillati</taxon>
        <taxon>Actinomycetota</taxon>
        <taxon>Actinomycetes</taxon>
        <taxon>Glycomycetales</taxon>
        <taxon>Glycomycetaceae</taxon>
        <taxon>Stackebrandtia</taxon>
    </lineage>
</organism>
<keyword evidence="5" id="KW-1185">Reference proteome</keyword>
<dbReference type="EMBL" id="VFOW01000001">
    <property type="protein sequence ID" value="TQL76615.1"/>
    <property type="molecule type" value="Genomic_DNA"/>
</dbReference>
<dbReference type="InParanoid" id="A0A543AVK9"/>
<comment type="caution">
    <text evidence="4">The sequence shown here is derived from an EMBL/GenBank/DDBJ whole genome shotgun (WGS) entry which is preliminary data.</text>
</comment>
<proteinExistence type="predicted"/>
<feature type="domain" description="HTH tetR-type" evidence="3">
    <location>
        <begin position="1"/>
        <end position="61"/>
    </location>
</feature>
<dbReference type="GO" id="GO:0003677">
    <property type="term" value="F:DNA binding"/>
    <property type="evidence" value="ECO:0007669"/>
    <property type="project" value="UniProtKB-UniRule"/>
</dbReference>
<evidence type="ECO:0000259" key="3">
    <source>
        <dbReference type="PROSITE" id="PS50977"/>
    </source>
</evidence>
<evidence type="ECO:0000256" key="2">
    <source>
        <dbReference type="PROSITE-ProRule" id="PRU00335"/>
    </source>
</evidence>
<evidence type="ECO:0000256" key="1">
    <source>
        <dbReference type="ARBA" id="ARBA00023125"/>
    </source>
</evidence>
<sequence length="190" mass="20802">MSRREAIAVAAVELVAEGGSHALTHRRIDRRLGLPEGTTSNYARNRRDLVRMVVDRVADVAEIRGDGDRAPQLPQTVSEAVDQLLPAFEATVSRGTDTRARMALSIDCWQDEELHTLLTTDSPVREKLLDEATRMLISLGVPDPEQRAGDFIAVMNGLLYDRLIGHGVRGTPADAANILRAWLTGIGGRQ</sequence>